<accession>A0A3N4J760</accession>
<dbReference type="Proteomes" id="UP000276215">
    <property type="component" value="Unassembled WGS sequence"/>
</dbReference>
<name>A0A3N4J760_9PEZI</name>
<feature type="non-terminal residue" evidence="1">
    <location>
        <position position="1"/>
    </location>
</feature>
<dbReference type="OrthoDB" id="5401962at2759"/>
<gene>
    <name evidence="1" type="ORF">L873DRAFT_1709820</name>
</gene>
<organism evidence="1 2">
    <name type="scientific">Choiromyces venosus 120613-1</name>
    <dbReference type="NCBI Taxonomy" id="1336337"/>
    <lineage>
        <taxon>Eukaryota</taxon>
        <taxon>Fungi</taxon>
        <taxon>Dikarya</taxon>
        <taxon>Ascomycota</taxon>
        <taxon>Pezizomycotina</taxon>
        <taxon>Pezizomycetes</taxon>
        <taxon>Pezizales</taxon>
        <taxon>Tuberaceae</taxon>
        <taxon>Choiromyces</taxon>
    </lineage>
</organism>
<reference evidence="1 2" key="1">
    <citation type="journal article" date="2018" name="Nat. Ecol. Evol.">
        <title>Pezizomycetes genomes reveal the molecular basis of ectomycorrhizal truffle lifestyle.</title>
        <authorList>
            <person name="Murat C."/>
            <person name="Payen T."/>
            <person name="Noel B."/>
            <person name="Kuo A."/>
            <person name="Morin E."/>
            <person name="Chen J."/>
            <person name="Kohler A."/>
            <person name="Krizsan K."/>
            <person name="Balestrini R."/>
            <person name="Da Silva C."/>
            <person name="Montanini B."/>
            <person name="Hainaut M."/>
            <person name="Levati E."/>
            <person name="Barry K.W."/>
            <person name="Belfiori B."/>
            <person name="Cichocki N."/>
            <person name="Clum A."/>
            <person name="Dockter R.B."/>
            <person name="Fauchery L."/>
            <person name="Guy J."/>
            <person name="Iotti M."/>
            <person name="Le Tacon F."/>
            <person name="Lindquist E.A."/>
            <person name="Lipzen A."/>
            <person name="Malagnac F."/>
            <person name="Mello A."/>
            <person name="Molinier V."/>
            <person name="Miyauchi S."/>
            <person name="Poulain J."/>
            <person name="Riccioni C."/>
            <person name="Rubini A."/>
            <person name="Sitrit Y."/>
            <person name="Splivallo R."/>
            <person name="Traeger S."/>
            <person name="Wang M."/>
            <person name="Zifcakova L."/>
            <person name="Wipf D."/>
            <person name="Zambonelli A."/>
            <person name="Paolocci F."/>
            <person name="Nowrousian M."/>
            <person name="Ottonello S."/>
            <person name="Baldrian P."/>
            <person name="Spatafora J.W."/>
            <person name="Henrissat B."/>
            <person name="Nagy L.G."/>
            <person name="Aury J.M."/>
            <person name="Wincker P."/>
            <person name="Grigoriev I.V."/>
            <person name="Bonfante P."/>
            <person name="Martin F.M."/>
        </authorList>
    </citation>
    <scope>NUCLEOTIDE SEQUENCE [LARGE SCALE GENOMIC DNA]</scope>
    <source>
        <strain evidence="1 2">120613-1</strain>
    </source>
</reference>
<dbReference type="STRING" id="1336337.A0A3N4J760"/>
<proteinExistence type="predicted"/>
<dbReference type="AlphaFoldDB" id="A0A3N4J760"/>
<dbReference type="EMBL" id="ML120472">
    <property type="protein sequence ID" value="RPA92481.1"/>
    <property type="molecule type" value="Genomic_DNA"/>
</dbReference>
<evidence type="ECO:0000313" key="2">
    <source>
        <dbReference type="Proteomes" id="UP000276215"/>
    </source>
</evidence>
<keyword evidence="2" id="KW-1185">Reference proteome</keyword>
<sequence>GHLVIFYLAFYDEKNFIKYYCGAVKQYTHKNCEYDFDLLQRLVPEALASITPQLVWKYDARTLQIIEAYCSNIIYVSPEYEHLVHTRYWSHHHVTITDSAMV</sequence>
<evidence type="ECO:0000313" key="1">
    <source>
        <dbReference type="EMBL" id="RPA92481.1"/>
    </source>
</evidence>
<protein>
    <submittedName>
        <fullName evidence="1">Uncharacterized protein</fullName>
    </submittedName>
</protein>